<dbReference type="RefSeq" id="WP_169656610.1">
    <property type="nucleotide sequence ID" value="NZ_JABANE010000022.1"/>
</dbReference>
<dbReference type="EMBL" id="JABANE010000022">
    <property type="protein sequence ID" value="NME68304.1"/>
    <property type="molecule type" value="Genomic_DNA"/>
</dbReference>
<gene>
    <name evidence="1" type="ORF">HHU12_10070</name>
</gene>
<evidence type="ECO:0000313" key="2">
    <source>
        <dbReference type="Proteomes" id="UP000576082"/>
    </source>
</evidence>
<organism evidence="1 2">
    <name type="scientific">Flammeovirga aprica JL-4</name>
    <dbReference type="NCBI Taxonomy" id="694437"/>
    <lineage>
        <taxon>Bacteria</taxon>
        <taxon>Pseudomonadati</taxon>
        <taxon>Bacteroidota</taxon>
        <taxon>Cytophagia</taxon>
        <taxon>Cytophagales</taxon>
        <taxon>Flammeovirgaceae</taxon>
        <taxon>Flammeovirga</taxon>
    </lineage>
</organism>
<name>A0A7X9P2D8_9BACT</name>
<keyword evidence="2" id="KW-1185">Reference proteome</keyword>
<sequence>MNAEEQQLTWKSGTFSHKIKVYEDNNLIGSLDMSMMSKNSKVTLYNNSFCIENKSIWNSDSRIVDLNTNDVIGEMIYTKLLGKAKITLDGKSYKWKSKDIYTSKWDLIDDHERVYASYHSAQTSGRINITTPHPTLILIGLYSYVYMNQVSMLSAAGIV</sequence>
<protein>
    <submittedName>
        <fullName evidence="1">Uncharacterized protein</fullName>
    </submittedName>
</protein>
<evidence type="ECO:0000313" key="1">
    <source>
        <dbReference type="EMBL" id="NME68304.1"/>
    </source>
</evidence>
<accession>A0A7X9P2D8</accession>
<comment type="caution">
    <text evidence="1">The sequence shown here is derived from an EMBL/GenBank/DDBJ whole genome shotgun (WGS) entry which is preliminary data.</text>
</comment>
<dbReference type="Proteomes" id="UP000576082">
    <property type="component" value="Unassembled WGS sequence"/>
</dbReference>
<dbReference type="AlphaFoldDB" id="A0A7X9P2D8"/>
<proteinExistence type="predicted"/>
<reference evidence="1 2" key="1">
    <citation type="submission" date="2020-04" db="EMBL/GenBank/DDBJ databases">
        <title>Flammeovirga sp. SR4, a novel species isolated from seawater.</title>
        <authorList>
            <person name="Wang X."/>
        </authorList>
    </citation>
    <scope>NUCLEOTIDE SEQUENCE [LARGE SCALE GENOMIC DNA]</scope>
    <source>
        <strain evidence="1 2">ATCC 23126</strain>
    </source>
</reference>